<evidence type="ECO:0000256" key="1">
    <source>
        <dbReference type="ARBA" id="ARBA00004141"/>
    </source>
</evidence>
<dbReference type="GO" id="GO:0006824">
    <property type="term" value="P:cobalt ion transport"/>
    <property type="evidence" value="ECO:0007669"/>
    <property type="project" value="TreeGrafter"/>
</dbReference>
<dbReference type="InterPro" id="IPR003339">
    <property type="entry name" value="ABC/ECF_trnsptr_transmembrane"/>
</dbReference>
<dbReference type="CDD" id="cd16914">
    <property type="entry name" value="EcfT"/>
    <property type="match status" value="1"/>
</dbReference>
<dbReference type="PANTHER" id="PTHR43723">
    <property type="entry name" value="COBALT TRANSPORT PROTEIN CBIQ"/>
    <property type="match status" value="1"/>
</dbReference>
<organism evidence="7 8">
    <name type="scientific">Propionivibrio dicarboxylicus</name>
    <dbReference type="NCBI Taxonomy" id="83767"/>
    <lineage>
        <taxon>Bacteria</taxon>
        <taxon>Pseudomonadati</taxon>
        <taxon>Pseudomonadota</taxon>
        <taxon>Betaproteobacteria</taxon>
        <taxon>Rhodocyclales</taxon>
        <taxon>Rhodocyclaceae</taxon>
        <taxon>Propionivibrio</taxon>
    </lineage>
</organism>
<evidence type="ECO:0000313" key="8">
    <source>
        <dbReference type="Proteomes" id="UP000198607"/>
    </source>
</evidence>
<sequence>MLIEQSAYTNRWRSISPAAKGLFALSGLIASFAAATPTTAAVVALALVATTLLGAGIGCARLARVAAPALGFLLIGSLSLLVSPALDASGSLTLQWLPEGSAPFFRLVARSGAALAALLFLVLTTPLIDLIALMRRLRFPDVLLELMVVCYRMLFVFSEALHDTLTAQAARLGYATPRLALRSLGQLTANLAIQVWSRAHDLHIAALARNNDGPLRFIEPTFADTRRDLAIAALAGSILILGATLL</sequence>
<keyword evidence="4 6" id="KW-1133">Transmembrane helix</keyword>
<gene>
    <name evidence="7" type="ORF">SAMN05660652_00595</name>
</gene>
<dbReference type="OrthoDB" id="5396636at2"/>
<evidence type="ECO:0000256" key="2">
    <source>
        <dbReference type="ARBA" id="ARBA00008564"/>
    </source>
</evidence>
<dbReference type="InterPro" id="IPR052770">
    <property type="entry name" value="Cobalt_transport_CbiQ"/>
</dbReference>
<dbReference type="EMBL" id="FNCY01000001">
    <property type="protein sequence ID" value="SDG73975.1"/>
    <property type="molecule type" value="Genomic_DNA"/>
</dbReference>
<evidence type="ECO:0000256" key="6">
    <source>
        <dbReference type="SAM" id="Phobius"/>
    </source>
</evidence>
<dbReference type="AlphaFoldDB" id="A0A1G7WPR7"/>
<comment type="similarity">
    <text evidence="2">Belongs to the CbiQ family.</text>
</comment>
<evidence type="ECO:0000313" key="7">
    <source>
        <dbReference type="EMBL" id="SDG73975.1"/>
    </source>
</evidence>
<feature type="transmembrane region" description="Helical" evidence="6">
    <location>
        <begin position="22"/>
        <end position="53"/>
    </location>
</feature>
<dbReference type="STRING" id="83767.SAMN05660652_00595"/>
<accession>A0A1G7WPR7</accession>
<keyword evidence="5 6" id="KW-0472">Membrane</keyword>
<protein>
    <submittedName>
        <fullName evidence="7">Cobalt/nickel transport system permease protein</fullName>
    </submittedName>
</protein>
<name>A0A1G7WPR7_9RHOO</name>
<dbReference type="RefSeq" id="WP_091933083.1">
    <property type="nucleotide sequence ID" value="NZ_FNCY01000001.1"/>
</dbReference>
<keyword evidence="8" id="KW-1185">Reference proteome</keyword>
<comment type="subcellular location">
    <subcellularLocation>
        <location evidence="1">Membrane</location>
        <topology evidence="1">Multi-pass membrane protein</topology>
    </subcellularLocation>
</comment>
<reference evidence="7 8" key="1">
    <citation type="submission" date="2016-10" db="EMBL/GenBank/DDBJ databases">
        <authorList>
            <person name="de Groot N.N."/>
        </authorList>
    </citation>
    <scope>NUCLEOTIDE SEQUENCE [LARGE SCALE GENOMIC DNA]</scope>
    <source>
        <strain evidence="7 8">DSM 5885</strain>
    </source>
</reference>
<proteinExistence type="inferred from homology"/>
<evidence type="ECO:0000256" key="3">
    <source>
        <dbReference type="ARBA" id="ARBA00022692"/>
    </source>
</evidence>
<dbReference type="Pfam" id="PF02361">
    <property type="entry name" value="CbiQ"/>
    <property type="match status" value="1"/>
</dbReference>
<evidence type="ECO:0000256" key="5">
    <source>
        <dbReference type="ARBA" id="ARBA00023136"/>
    </source>
</evidence>
<dbReference type="Proteomes" id="UP000198607">
    <property type="component" value="Unassembled WGS sequence"/>
</dbReference>
<dbReference type="GO" id="GO:0043190">
    <property type="term" value="C:ATP-binding cassette (ABC) transporter complex"/>
    <property type="evidence" value="ECO:0007669"/>
    <property type="project" value="TreeGrafter"/>
</dbReference>
<feature type="transmembrane region" description="Helical" evidence="6">
    <location>
        <begin position="65"/>
        <end position="86"/>
    </location>
</feature>
<keyword evidence="3 6" id="KW-0812">Transmembrane</keyword>
<dbReference type="PANTHER" id="PTHR43723:SF1">
    <property type="entry name" value="COBALT TRANSPORT PROTEIN CBIQ"/>
    <property type="match status" value="1"/>
</dbReference>
<feature type="transmembrane region" description="Helical" evidence="6">
    <location>
        <begin position="113"/>
        <end position="133"/>
    </location>
</feature>
<evidence type="ECO:0000256" key="4">
    <source>
        <dbReference type="ARBA" id="ARBA00022989"/>
    </source>
</evidence>